<dbReference type="PROSITE" id="PS51683">
    <property type="entry name" value="SAM_OMT_II"/>
    <property type="match status" value="1"/>
</dbReference>
<dbReference type="InterPro" id="IPR036388">
    <property type="entry name" value="WH-like_DNA-bd_sf"/>
</dbReference>
<dbReference type="EMBL" id="JADBEF010000001">
    <property type="protein sequence ID" value="MBE1557227.1"/>
    <property type="molecule type" value="Genomic_DNA"/>
</dbReference>
<gene>
    <name evidence="6" type="ORF">H4W81_000006</name>
</gene>
<keyword evidence="3" id="KW-0949">S-adenosyl-L-methionine</keyword>
<dbReference type="InterPro" id="IPR029063">
    <property type="entry name" value="SAM-dependent_MTases_sf"/>
</dbReference>
<dbReference type="RefSeq" id="WP_192772891.1">
    <property type="nucleotide sequence ID" value="NZ_BAAASY010000015.1"/>
</dbReference>
<evidence type="ECO:0000259" key="4">
    <source>
        <dbReference type="Pfam" id="PF00891"/>
    </source>
</evidence>
<comment type="caution">
    <text evidence="6">The sequence shown here is derived from an EMBL/GenBank/DDBJ whole genome shotgun (WGS) entry which is preliminary data.</text>
</comment>
<sequence length="343" mass="37122">MPLFPNPLEAAAFRLSIVPPMFADYFGVLGFHALVAGVRLGVFDALQTRPMPAAQLAVELGADRRHTETLLRSLLGLGYLKRRADRYHLTRAARTWLCADSPLCLAEGLAFWERCATRIWPGLEKSVRDGTPAVPFYTLTEGDPELSRSFQAWTAAIARRQGPATAAAIPVHRDARQVLDVGGSHAVYSLELLRRHPELRATVIDLPQALTAAPPHPRLTLRAGSFLDDDLGEGFDLVLLFNIIHGLGDAELAVLLRRVARALNPGGLLVIGDQFKGAMPGRASRTLLDLLDLNYLIAGGAGIRTFAEVGRLLTAAGFGRPRHRRPLGAPSGELALARTPLPA</sequence>
<proteinExistence type="predicted"/>
<name>A0ABR9K5D1_9ACTN</name>
<evidence type="ECO:0000313" key="6">
    <source>
        <dbReference type="EMBL" id="MBE1557227.1"/>
    </source>
</evidence>
<dbReference type="SUPFAM" id="SSF53335">
    <property type="entry name" value="S-adenosyl-L-methionine-dependent methyltransferases"/>
    <property type="match status" value="1"/>
</dbReference>
<dbReference type="InterPro" id="IPR012967">
    <property type="entry name" value="COMT_dimerisation"/>
</dbReference>
<evidence type="ECO:0000313" key="7">
    <source>
        <dbReference type="Proteomes" id="UP000661607"/>
    </source>
</evidence>
<feature type="domain" description="O-methyltransferase C-terminal" evidence="4">
    <location>
        <begin position="140"/>
        <end position="318"/>
    </location>
</feature>
<evidence type="ECO:0000256" key="2">
    <source>
        <dbReference type="ARBA" id="ARBA00022679"/>
    </source>
</evidence>
<keyword evidence="1" id="KW-0489">Methyltransferase</keyword>
<dbReference type="PIRSF" id="PIRSF005739">
    <property type="entry name" value="O-mtase"/>
    <property type="match status" value="1"/>
</dbReference>
<evidence type="ECO:0000256" key="3">
    <source>
        <dbReference type="ARBA" id="ARBA00022691"/>
    </source>
</evidence>
<keyword evidence="7" id="KW-1185">Reference proteome</keyword>
<dbReference type="Pfam" id="PF00891">
    <property type="entry name" value="Methyltransf_2"/>
    <property type="match status" value="1"/>
</dbReference>
<dbReference type="InterPro" id="IPR001077">
    <property type="entry name" value="COMT_C"/>
</dbReference>
<reference evidence="6 7" key="1">
    <citation type="submission" date="2020-10" db="EMBL/GenBank/DDBJ databases">
        <title>Sequencing the genomes of 1000 actinobacteria strains.</title>
        <authorList>
            <person name="Klenk H.-P."/>
        </authorList>
    </citation>
    <scope>NUCLEOTIDE SEQUENCE [LARGE SCALE GENOMIC DNA]</scope>
    <source>
        <strain evidence="6 7">DSM 43748</strain>
    </source>
</reference>
<dbReference type="Proteomes" id="UP000661607">
    <property type="component" value="Unassembled WGS sequence"/>
</dbReference>
<dbReference type="PANTHER" id="PTHR43712:SF2">
    <property type="entry name" value="O-METHYLTRANSFERASE CICE"/>
    <property type="match status" value="1"/>
</dbReference>
<protein>
    <recommendedName>
        <fullName evidence="8">Methyltransferase domain-containing protein</fullName>
    </recommendedName>
</protein>
<dbReference type="InterPro" id="IPR016461">
    <property type="entry name" value="COMT-like"/>
</dbReference>
<evidence type="ECO:0000259" key="5">
    <source>
        <dbReference type="Pfam" id="PF08100"/>
    </source>
</evidence>
<dbReference type="Pfam" id="PF08100">
    <property type="entry name" value="Dimerisation"/>
    <property type="match status" value="1"/>
</dbReference>
<keyword evidence="2" id="KW-0808">Transferase</keyword>
<dbReference type="Gene3D" id="3.40.50.150">
    <property type="entry name" value="Vaccinia Virus protein VP39"/>
    <property type="match status" value="1"/>
</dbReference>
<evidence type="ECO:0008006" key="8">
    <source>
        <dbReference type="Google" id="ProtNLM"/>
    </source>
</evidence>
<dbReference type="PANTHER" id="PTHR43712">
    <property type="entry name" value="PUTATIVE (AFU_ORTHOLOGUE AFUA_4G14580)-RELATED"/>
    <property type="match status" value="1"/>
</dbReference>
<organism evidence="6 7">
    <name type="scientific">Nonomuraea africana</name>
    <dbReference type="NCBI Taxonomy" id="46171"/>
    <lineage>
        <taxon>Bacteria</taxon>
        <taxon>Bacillati</taxon>
        <taxon>Actinomycetota</taxon>
        <taxon>Actinomycetes</taxon>
        <taxon>Streptosporangiales</taxon>
        <taxon>Streptosporangiaceae</taxon>
        <taxon>Nonomuraea</taxon>
    </lineage>
</organism>
<dbReference type="CDD" id="cd02440">
    <property type="entry name" value="AdoMet_MTases"/>
    <property type="match status" value="1"/>
</dbReference>
<feature type="domain" description="O-methyltransferase dimerisation" evidence="5">
    <location>
        <begin position="32"/>
        <end position="97"/>
    </location>
</feature>
<evidence type="ECO:0000256" key="1">
    <source>
        <dbReference type="ARBA" id="ARBA00022603"/>
    </source>
</evidence>
<dbReference type="InterPro" id="IPR036390">
    <property type="entry name" value="WH_DNA-bd_sf"/>
</dbReference>
<dbReference type="Gene3D" id="1.10.10.10">
    <property type="entry name" value="Winged helix-like DNA-binding domain superfamily/Winged helix DNA-binding domain"/>
    <property type="match status" value="1"/>
</dbReference>
<dbReference type="SUPFAM" id="SSF46785">
    <property type="entry name" value="Winged helix' DNA-binding domain"/>
    <property type="match status" value="1"/>
</dbReference>
<accession>A0ABR9K5D1</accession>